<evidence type="ECO:0000256" key="1">
    <source>
        <dbReference type="SAM" id="Phobius"/>
    </source>
</evidence>
<dbReference type="Gramene" id="PNT67299">
    <property type="protein sequence ID" value="PNT67299"/>
    <property type="gene ID" value="BRADI_3g23675v3"/>
</dbReference>
<dbReference type="InParanoid" id="A0A2K2CZ45"/>
<keyword evidence="1" id="KW-0812">Transmembrane</keyword>
<reference evidence="2" key="2">
    <citation type="submission" date="2017-06" db="EMBL/GenBank/DDBJ databases">
        <title>WGS assembly of Brachypodium distachyon.</title>
        <authorList>
            <consortium name="The International Brachypodium Initiative"/>
            <person name="Lucas S."/>
            <person name="Harmon-Smith M."/>
            <person name="Lail K."/>
            <person name="Tice H."/>
            <person name="Grimwood J."/>
            <person name="Bruce D."/>
            <person name="Barry K."/>
            <person name="Shu S."/>
            <person name="Lindquist E."/>
            <person name="Wang M."/>
            <person name="Pitluck S."/>
            <person name="Vogel J.P."/>
            <person name="Garvin D.F."/>
            <person name="Mockler T.C."/>
            <person name="Schmutz J."/>
            <person name="Rokhsar D."/>
            <person name="Bevan M.W."/>
        </authorList>
    </citation>
    <scope>NUCLEOTIDE SEQUENCE</scope>
    <source>
        <strain evidence="2">Bd21</strain>
    </source>
</reference>
<dbReference type="AlphaFoldDB" id="A0A2K2CZ45"/>
<name>A0A2K2CZ45_BRADI</name>
<feature type="transmembrane region" description="Helical" evidence="1">
    <location>
        <begin position="20"/>
        <end position="39"/>
    </location>
</feature>
<keyword evidence="1" id="KW-1133">Transmembrane helix</keyword>
<accession>A0A2K2CZ45</accession>
<reference evidence="3" key="3">
    <citation type="submission" date="2018-08" db="UniProtKB">
        <authorList>
            <consortium name="EnsemblPlants"/>
        </authorList>
    </citation>
    <scope>IDENTIFICATION</scope>
    <source>
        <strain evidence="3">cv. Bd21</strain>
    </source>
</reference>
<gene>
    <name evidence="2" type="ORF">BRADI_3g23675v3</name>
</gene>
<keyword evidence="1" id="KW-0472">Membrane</keyword>
<dbReference type="Proteomes" id="UP000008810">
    <property type="component" value="Chromosome 3"/>
</dbReference>
<dbReference type="EMBL" id="CM000882">
    <property type="protein sequence ID" value="PNT67299.1"/>
    <property type="molecule type" value="Genomic_DNA"/>
</dbReference>
<sequence>MRLEAAITPLVVYNRKGRTSSAPILLVNLLWMLLMLSLIKIL</sequence>
<proteinExistence type="predicted"/>
<protein>
    <submittedName>
        <fullName evidence="2 3">Uncharacterized protein</fullName>
    </submittedName>
</protein>
<dbReference type="EnsemblPlants" id="PNT67299">
    <property type="protein sequence ID" value="PNT67299"/>
    <property type="gene ID" value="BRADI_3g23675v3"/>
</dbReference>
<reference evidence="2 3" key="1">
    <citation type="journal article" date="2010" name="Nature">
        <title>Genome sequencing and analysis of the model grass Brachypodium distachyon.</title>
        <authorList>
            <consortium name="International Brachypodium Initiative"/>
        </authorList>
    </citation>
    <scope>NUCLEOTIDE SEQUENCE [LARGE SCALE GENOMIC DNA]</scope>
    <source>
        <strain evidence="2 3">Bd21</strain>
    </source>
</reference>
<evidence type="ECO:0000313" key="4">
    <source>
        <dbReference type="Proteomes" id="UP000008810"/>
    </source>
</evidence>
<organism evidence="2">
    <name type="scientific">Brachypodium distachyon</name>
    <name type="common">Purple false brome</name>
    <name type="synonym">Trachynia distachya</name>
    <dbReference type="NCBI Taxonomy" id="15368"/>
    <lineage>
        <taxon>Eukaryota</taxon>
        <taxon>Viridiplantae</taxon>
        <taxon>Streptophyta</taxon>
        <taxon>Embryophyta</taxon>
        <taxon>Tracheophyta</taxon>
        <taxon>Spermatophyta</taxon>
        <taxon>Magnoliopsida</taxon>
        <taxon>Liliopsida</taxon>
        <taxon>Poales</taxon>
        <taxon>Poaceae</taxon>
        <taxon>BOP clade</taxon>
        <taxon>Pooideae</taxon>
        <taxon>Stipodae</taxon>
        <taxon>Brachypodieae</taxon>
        <taxon>Brachypodium</taxon>
    </lineage>
</organism>
<keyword evidence="4" id="KW-1185">Reference proteome</keyword>
<evidence type="ECO:0000313" key="3">
    <source>
        <dbReference type="EnsemblPlants" id="PNT67299"/>
    </source>
</evidence>
<evidence type="ECO:0000313" key="2">
    <source>
        <dbReference type="EMBL" id="PNT67299.1"/>
    </source>
</evidence>